<evidence type="ECO:0000256" key="4">
    <source>
        <dbReference type="ARBA" id="ARBA00022475"/>
    </source>
</evidence>
<feature type="transmembrane region" description="Helical" evidence="9">
    <location>
        <begin position="135"/>
        <end position="162"/>
    </location>
</feature>
<keyword evidence="7 9" id="KW-1133">Transmembrane helix</keyword>
<feature type="transmembrane region" description="Helical" evidence="9">
    <location>
        <begin position="269"/>
        <end position="286"/>
    </location>
</feature>
<evidence type="ECO:0000256" key="5">
    <source>
        <dbReference type="ARBA" id="ARBA00022519"/>
    </source>
</evidence>
<proteinExistence type="inferred from homology"/>
<dbReference type="PROSITE" id="PS51012">
    <property type="entry name" value="ABC_TM2"/>
    <property type="match status" value="1"/>
</dbReference>
<dbReference type="InterPro" id="IPR047817">
    <property type="entry name" value="ABC2_TM_bact-type"/>
</dbReference>
<evidence type="ECO:0000256" key="3">
    <source>
        <dbReference type="ARBA" id="ARBA00022448"/>
    </source>
</evidence>
<evidence type="ECO:0000256" key="2">
    <source>
        <dbReference type="ARBA" id="ARBA00007783"/>
    </source>
</evidence>
<keyword evidence="6 9" id="KW-0812">Transmembrane</keyword>
<dbReference type="AlphaFoldDB" id="A0A6J4TC14"/>
<keyword evidence="8 9" id="KW-0472">Membrane</keyword>
<evidence type="ECO:0000256" key="6">
    <source>
        <dbReference type="ARBA" id="ARBA00022692"/>
    </source>
</evidence>
<evidence type="ECO:0000256" key="8">
    <source>
        <dbReference type="ARBA" id="ARBA00023136"/>
    </source>
</evidence>
<evidence type="ECO:0000256" key="1">
    <source>
        <dbReference type="ARBA" id="ARBA00004429"/>
    </source>
</evidence>
<dbReference type="GO" id="GO:0005886">
    <property type="term" value="C:plasma membrane"/>
    <property type="evidence" value="ECO:0007669"/>
    <property type="project" value="UniProtKB-SubCell"/>
</dbReference>
<keyword evidence="3 9" id="KW-0813">Transport</keyword>
<feature type="transmembrane region" description="Helical" evidence="9">
    <location>
        <begin position="208"/>
        <end position="226"/>
    </location>
</feature>
<comment type="subcellular location">
    <subcellularLocation>
        <location evidence="1">Cell inner membrane</location>
        <topology evidence="1">Multi-pass membrane protein</topology>
    </subcellularLocation>
    <subcellularLocation>
        <location evidence="9">Cell membrane</location>
        <topology evidence="9">Multi-pass membrane protein</topology>
    </subcellularLocation>
</comment>
<dbReference type="Pfam" id="PF01061">
    <property type="entry name" value="ABC2_membrane"/>
    <property type="match status" value="1"/>
</dbReference>
<dbReference type="GO" id="GO:0015920">
    <property type="term" value="P:lipopolysaccharide transport"/>
    <property type="evidence" value="ECO:0007669"/>
    <property type="project" value="TreeGrafter"/>
</dbReference>
<feature type="transmembrane region" description="Helical" evidence="9">
    <location>
        <begin position="174"/>
        <end position="196"/>
    </location>
</feature>
<keyword evidence="5" id="KW-0997">Cell inner membrane</keyword>
<evidence type="ECO:0000259" key="10">
    <source>
        <dbReference type="PROSITE" id="PS51012"/>
    </source>
</evidence>
<gene>
    <name evidence="11" type="ORF">AVDCRST_MAG53-3153</name>
</gene>
<accession>A0A6J4TC14</accession>
<evidence type="ECO:0000256" key="9">
    <source>
        <dbReference type="RuleBase" id="RU361157"/>
    </source>
</evidence>
<feature type="transmembrane region" description="Helical" evidence="9">
    <location>
        <begin position="95"/>
        <end position="114"/>
    </location>
</feature>
<protein>
    <recommendedName>
        <fullName evidence="9">Transport permease protein</fullName>
    </recommendedName>
</protein>
<name>A0A6J4TC14_9ACTN</name>
<keyword evidence="4 9" id="KW-1003">Cell membrane</keyword>
<dbReference type="EMBL" id="CADCVR010000097">
    <property type="protein sequence ID" value="CAA9518755.1"/>
    <property type="molecule type" value="Genomic_DNA"/>
</dbReference>
<organism evidence="11">
    <name type="scientific">uncultured Solirubrobacteraceae bacterium</name>
    <dbReference type="NCBI Taxonomy" id="1162706"/>
    <lineage>
        <taxon>Bacteria</taxon>
        <taxon>Bacillati</taxon>
        <taxon>Actinomycetota</taxon>
        <taxon>Thermoleophilia</taxon>
        <taxon>Solirubrobacterales</taxon>
        <taxon>Solirubrobacteraceae</taxon>
        <taxon>environmental samples</taxon>
    </lineage>
</organism>
<reference evidence="11" key="1">
    <citation type="submission" date="2020-02" db="EMBL/GenBank/DDBJ databases">
        <authorList>
            <person name="Meier V. D."/>
        </authorList>
    </citation>
    <scope>NUCLEOTIDE SEQUENCE</scope>
    <source>
        <strain evidence="11">AVDCRST_MAG53</strain>
    </source>
</reference>
<feature type="domain" description="ABC transmembrane type-2" evidence="10">
    <location>
        <begin position="62"/>
        <end position="289"/>
    </location>
</feature>
<feature type="transmembrane region" description="Helical" evidence="9">
    <location>
        <begin position="61"/>
        <end position="83"/>
    </location>
</feature>
<dbReference type="InterPro" id="IPR013525">
    <property type="entry name" value="ABC2_TM"/>
</dbReference>
<evidence type="ECO:0000256" key="7">
    <source>
        <dbReference type="ARBA" id="ARBA00022989"/>
    </source>
</evidence>
<dbReference type="PANTHER" id="PTHR30413:SF8">
    <property type="entry name" value="TRANSPORT PERMEASE PROTEIN"/>
    <property type="match status" value="1"/>
</dbReference>
<sequence>MASTLMQEPSPGPDAVADGAELVTIIEAGRRGGHDVGLRRSTTLAWTLALTDWKLRFYGSALGGVWTLARPFAFFGVVYVVFTDIIGLDENIKNYGVYILFGMVLFQFFAEIAGNSVQSLVTRENLLRKMYFPPLVIPMAVGITALLNLGMTLVAVFIFVLANGIYPQWAWLELPVIILLLTVFALGVGMLLSSLYVRYRDIQPIWEVTAQLLFYASPVLYVATFVPESYQRIYLCNPLAALLTQLRHALVDPTAPSITRAMGADLRPLIPLAIILGTFALGYWVFRRESPRIAENL</sequence>
<dbReference type="PANTHER" id="PTHR30413">
    <property type="entry name" value="INNER MEMBRANE TRANSPORT PERMEASE"/>
    <property type="match status" value="1"/>
</dbReference>
<evidence type="ECO:0000313" key="11">
    <source>
        <dbReference type="EMBL" id="CAA9518755.1"/>
    </source>
</evidence>
<dbReference type="GO" id="GO:0140359">
    <property type="term" value="F:ABC-type transporter activity"/>
    <property type="evidence" value="ECO:0007669"/>
    <property type="project" value="InterPro"/>
</dbReference>
<comment type="similarity">
    <text evidence="2 9">Belongs to the ABC-2 integral membrane protein family.</text>
</comment>